<protein>
    <submittedName>
        <fullName evidence="10">D-threonate kinase</fullName>
        <ecNumber evidence="10">2.7.1.219</ecNumber>
    </submittedName>
</protein>
<keyword evidence="5" id="KW-0067">ATP-binding</keyword>
<dbReference type="Gene3D" id="3.40.980.20">
    <property type="entry name" value="Four-carbon acid sugar kinase, nucleotide binding domain"/>
    <property type="match status" value="1"/>
</dbReference>
<feature type="region of interest" description="Disordered" evidence="7">
    <location>
        <begin position="416"/>
        <end position="448"/>
    </location>
</feature>
<keyword evidence="4 10" id="KW-0418">Kinase</keyword>
<sequence length="448" mass="46292">MSNTSILIIADDLSGAADCAIGFAGAGRNTVVTLNASRAMAAAEVVAVDTDTRRMRPAEAAHCASIAWLAQRARGRRLYKKIDSTLRGNWAAEVAALQPLAGLAIVATAFPATGRTVREGRVFVRGVPLENTETWKLEHAAHCADLNAMVEAAGLRTAALGIDALRGDPAALRDAIAALAKSGAQALIVDAETDADLRALAQATAAMDEALFWVGSGGLARELASLSDLFEAATEAGQDIPPRPEQQQGSAILILVGSLSAVSEQQCAMLRERAGVAELIVPPAVLRAGERHPEWAGWQARIGAHLGGSADLLVRIGRDDLFDPAEGAQLSAALALLVAPFFGHLSGLVATGGETARAMFVAAGIDSLQLLSEIEPGVAVGRPHGHPGLSVVTKAGAFGSKHALYGAYLHLRGTPESAYSESGSTHPSGTTTSSPAREANQRHSGKTS</sequence>
<evidence type="ECO:0000313" key="10">
    <source>
        <dbReference type="EMBL" id="CAB3806204.1"/>
    </source>
</evidence>
<dbReference type="AlphaFoldDB" id="A0A6S7BMT3"/>
<evidence type="ECO:0000256" key="7">
    <source>
        <dbReference type="SAM" id="MobiDB-lite"/>
    </source>
</evidence>
<evidence type="ECO:0000256" key="5">
    <source>
        <dbReference type="ARBA" id="ARBA00022840"/>
    </source>
</evidence>
<feature type="domain" description="Four-carbon acid sugar kinase N-terminal" evidence="8">
    <location>
        <begin position="6"/>
        <end position="223"/>
    </location>
</feature>
<feature type="domain" description="Four-carbon acid sugar kinase nucleotide binding" evidence="9">
    <location>
        <begin position="253"/>
        <end position="404"/>
    </location>
</feature>
<dbReference type="Pfam" id="PF17042">
    <property type="entry name" value="NBD_C"/>
    <property type="match status" value="1"/>
</dbReference>
<accession>A0A6S7BMT3</accession>
<dbReference type="Gene3D" id="3.40.50.10840">
    <property type="entry name" value="Putative sugar-binding, N-terminal domain"/>
    <property type="match status" value="1"/>
</dbReference>
<feature type="compositionally biased region" description="Low complexity" evidence="7">
    <location>
        <begin position="420"/>
        <end position="435"/>
    </location>
</feature>
<evidence type="ECO:0000259" key="8">
    <source>
        <dbReference type="Pfam" id="PF07005"/>
    </source>
</evidence>
<evidence type="ECO:0000256" key="6">
    <source>
        <dbReference type="ARBA" id="ARBA00023277"/>
    </source>
</evidence>
<comment type="similarity">
    <text evidence="1">Belongs to the four-carbon acid sugar kinase family.</text>
</comment>
<dbReference type="Proteomes" id="UP000494365">
    <property type="component" value="Unassembled WGS sequence"/>
</dbReference>
<dbReference type="Pfam" id="PF07005">
    <property type="entry name" value="SBD_N"/>
    <property type="match status" value="1"/>
</dbReference>
<dbReference type="SUPFAM" id="SSF142764">
    <property type="entry name" value="YgbK-like"/>
    <property type="match status" value="1"/>
</dbReference>
<evidence type="ECO:0000256" key="2">
    <source>
        <dbReference type="ARBA" id="ARBA00022679"/>
    </source>
</evidence>
<evidence type="ECO:0000256" key="4">
    <source>
        <dbReference type="ARBA" id="ARBA00022777"/>
    </source>
</evidence>
<keyword evidence="3" id="KW-0547">Nucleotide-binding</keyword>
<proteinExistence type="inferred from homology"/>
<dbReference type="EC" id="2.7.1.219" evidence="10"/>
<keyword evidence="2 10" id="KW-0808">Transferase</keyword>
<dbReference type="EMBL" id="CADIKK010000044">
    <property type="protein sequence ID" value="CAB3806204.1"/>
    <property type="molecule type" value="Genomic_DNA"/>
</dbReference>
<reference evidence="10 11" key="1">
    <citation type="submission" date="2020-04" db="EMBL/GenBank/DDBJ databases">
        <authorList>
            <person name="De Canck E."/>
        </authorList>
    </citation>
    <scope>NUCLEOTIDE SEQUENCE [LARGE SCALE GENOMIC DNA]</scope>
    <source>
        <strain evidence="10 11">LMG 28614</strain>
    </source>
</reference>
<keyword evidence="11" id="KW-1185">Reference proteome</keyword>
<evidence type="ECO:0000256" key="3">
    <source>
        <dbReference type="ARBA" id="ARBA00022741"/>
    </source>
</evidence>
<dbReference type="RefSeq" id="WP_175153255.1">
    <property type="nucleotide sequence ID" value="NZ_CADIKK010000044.1"/>
</dbReference>
<keyword evidence="6" id="KW-0119">Carbohydrate metabolism</keyword>
<evidence type="ECO:0000313" key="11">
    <source>
        <dbReference type="Proteomes" id="UP000494365"/>
    </source>
</evidence>
<dbReference type="GO" id="GO:0016301">
    <property type="term" value="F:kinase activity"/>
    <property type="evidence" value="ECO:0007669"/>
    <property type="project" value="UniProtKB-KW"/>
</dbReference>
<evidence type="ECO:0000256" key="1">
    <source>
        <dbReference type="ARBA" id="ARBA00005715"/>
    </source>
</evidence>
<dbReference type="InterPro" id="IPR042213">
    <property type="entry name" value="NBD_C_sf"/>
</dbReference>
<dbReference type="InterPro" id="IPR037051">
    <property type="entry name" value="4-carb_acid_sugar_kinase_N_sf"/>
</dbReference>
<gene>
    <name evidence="10" type="primary">dtnK</name>
    <name evidence="10" type="ORF">LMG28614_06332</name>
</gene>
<evidence type="ECO:0000259" key="9">
    <source>
        <dbReference type="Pfam" id="PF17042"/>
    </source>
</evidence>
<dbReference type="InterPro" id="IPR031475">
    <property type="entry name" value="NBD_C"/>
</dbReference>
<dbReference type="GO" id="GO:0005524">
    <property type="term" value="F:ATP binding"/>
    <property type="evidence" value="ECO:0007669"/>
    <property type="project" value="UniProtKB-KW"/>
</dbReference>
<organism evidence="10 11">
    <name type="scientific">Paraburkholderia ultramafica</name>
    <dbReference type="NCBI Taxonomy" id="1544867"/>
    <lineage>
        <taxon>Bacteria</taxon>
        <taxon>Pseudomonadati</taxon>
        <taxon>Pseudomonadota</taxon>
        <taxon>Betaproteobacteria</taxon>
        <taxon>Burkholderiales</taxon>
        <taxon>Burkholderiaceae</taxon>
        <taxon>Paraburkholderia</taxon>
    </lineage>
</organism>
<dbReference type="InterPro" id="IPR010737">
    <property type="entry name" value="4-carb_acid_sugar_kinase_N"/>
</dbReference>
<name>A0A6S7BMT3_9BURK</name>